<dbReference type="GO" id="GO:0016405">
    <property type="term" value="F:CoA-ligase activity"/>
    <property type="evidence" value="ECO:0007669"/>
    <property type="project" value="TreeGrafter"/>
</dbReference>
<protein>
    <submittedName>
        <fullName evidence="7">4-coumarate--CoA ligase-like 7</fullName>
    </submittedName>
</protein>
<evidence type="ECO:0000256" key="1">
    <source>
        <dbReference type="ARBA" id="ARBA00004275"/>
    </source>
</evidence>
<dbReference type="Proteomes" id="UP000078542">
    <property type="component" value="Unassembled WGS sequence"/>
</dbReference>
<dbReference type="Pfam" id="PF13193">
    <property type="entry name" value="AMP-binding_C"/>
    <property type="match status" value="1"/>
</dbReference>
<sequence length="564" mass="64265">IFQETNNNAPFQIIRNILVGKTTSDPFCEEISNKRTKKHIGNYILNALKSNPSFIGQIDAETGKEVTFEEMREKSVKCALWLKKQHICRNNVITVCTMNQLNAYVPLLAGLYIGCKVNPLDEYHVKENLDYFLKKVKPKVIFTSASFAMATLQFAFEVKSNCKSASLPKIIVFDHHEVFESLHSILNYQSFNENAVNNFSCPLISIRETAMILFSSGTDSLPKDVDIPQSVFMAPSNQQAPFMSCNDIGLWFESFGFITGMFLTVRAITSHVTAIKVKPMFHASKVCKLIEKYKVTWMFLKTDMCTELVKSIDLTKYNVSSLKKFLFGGSIINHGIHANLIKLLPNASVIQIYNLTETGIIAYQRRTGKIGSSGYVGENVRLMITSLYPSAKEKPLGPNMRGQIWCRSPYMMRKYYSDTSSVNYCEEWITNWFKTGDVGYYDEDGNVFVTERINQIFKYKKKTISPVEIEAVLQNHSAVLEAVVVPMPHAFENKYPKAFILKVPGKEVTEEELEQWVMEKLGPDKELYGGVIFLNRMPRISNGKIQRKILNYWAQADAYDKNYA</sequence>
<dbReference type="InterPro" id="IPR042099">
    <property type="entry name" value="ANL_N_sf"/>
</dbReference>
<dbReference type="EMBL" id="KQ978317">
    <property type="protein sequence ID" value="KYM95155.1"/>
    <property type="molecule type" value="Genomic_DNA"/>
</dbReference>
<keyword evidence="4" id="KW-0576">Peroxisome</keyword>
<keyword evidence="3 7" id="KW-0436">Ligase</keyword>
<evidence type="ECO:0000256" key="4">
    <source>
        <dbReference type="ARBA" id="ARBA00023140"/>
    </source>
</evidence>
<evidence type="ECO:0000256" key="2">
    <source>
        <dbReference type="ARBA" id="ARBA00006432"/>
    </source>
</evidence>
<dbReference type="PANTHER" id="PTHR24096">
    <property type="entry name" value="LONG-CHAIN-FATTY-ACID--COA LIGASE"/>
    <property type="match status" value="1"/>
</dbReference>
<gene>
    <name evidence="7" type="ORF">ALC62_14065</name>
</gene>
<dbReference type="InterPro" id="IPR025110">
    <property type="entry name" value="AMP-bd_C"/>
</dbReference>
<proteinExistence type="inferred from homology"/>
<reference evidence="7 8" key="1">
    <citation type="submission" date="2016-03" db="EMBL/GenBank/DDBJ databases">
        <title>Cyphomyrmex costatus WGS genome.</title>
        <authorList>
            <person name="Nygaard S."/>
            <person name="Hu H."/>
            <person name="Boomsma J."/>
            <person name="Zhang G."/>
        </authorList>
    </citation>
    <scope>NUCLEOTIDE SEQUENCE [LARGE SCALE GENOMIC DNA]</scope>
    <source>
        <strain evidence="7">MS0001</strain>
        <tissue evidence="7">Whole body</tissue>
    </source>
</reference>
<evidence type="ECO:0000313" key="8">
    <source>
        <dbReference type="Proteomes" id="UP000078542"/>
    </source>
</evidence>
<feature type="domain" description="AMP-dependent synthetase/ligase" evidence="5">
    <location>
        <begin position="59"/>
        <end position="416"/>
    </location>
</feature>
<keyword evidence="8" id="KW-1185">Reference proteome</keyword>
<dbReference type="GO" id="GO:0005777">
    <property type="term" value="C:peroxisome"/>
    <property type="evidence" value="ECO:0007669"/>
    <property type="project" value="UniProtKB-SubCell"/>
</dbReference>
<evidence type="ECO:0000313" key="7">
    <source>
        <dbReference type="EMBL" id="KYM95155.1"/>
    </source>
</evidence>
<evidence type="ECO:0000259" key="6">
    <source>
        <dbReference type="Pfam" id="PF13193"/>
    </source>
</evidence>
<dbReference type="AlphaFoldDB" id="A0A195C3H8"/>
<dbReference type="Pfam" id="PF00501">
    <property type="entry name" value="AMP-binding"/>
    <property type="match status" value="1"/>
</dbReference>
<evidence type="ECO:0000256" key="3">
    <source>
        <dbReference type="ARBA" id="ARBA00022598"/>
    </source>
</evidence>
<dbReference type="InterPro" id="IPR045851">
    <property type="entry name" value="AMP-bd_C_sf"/>
</dbReference>
<dbReference type="SUPFAM" id="SSF56801">
    <property type="entry name" value="Acetyl-CoA synthetase-like"/>
    <property type="match status" value="1"/>
</dbReference>
<name>A0A195C3H8_9HYME</name>
<comment type="subcellular location">
    <subcellularLocation>
        <location evidence="1">Peroxisome</location>
    </subcellularLocation>
</comment>
<organism evidence="7 8">
    <name type="scientific">Cyphomyrmex costatus</name>
    <dbReference type="NCBI Taxonomy" id="456900"/>
    <lineage>
        <taxon>Eukaryota</taxon>
        <taxon>Metazoa</taxon>
        <taxon>Ecdysozoa</taxon>
        <taxon>Arthropoda</taxon>
        <taxon>Hexapoda</taxon>
        <taxon>Insecta</taxon>
        <taxon>Pterygota</taxon>
        <taxon>Neoptera</taxon>
        <taxon>Endopterygota</taxon>
        <taxon>Hymenoptera</taxon>
        <taxon>Apocrita</taxon>
        <taxon>Aculeata</taxon>
        <taxon>Formicoidea</taxon>
        <taxon>Formicidae</taxon>
        <taxon>Myrmicinae</taxon>
        <taxon>Cyphomyrmex</taxon>
    </lineage>
</organism>
<dbReference type="InterPro" id="IPR000873">
    <property type="entry name" value="AMP-dep_synth/lig_dom"/>
</dbReference>
<dbReference type="Gene3D" id="3.40.50.12780">
    <property type="entry name" value="N-terminal domain of ligase-like"/>
    <property type="match status" value="1"/>
</dbReference>
<feature type="domain" description="AMP-binding enzyme C-terminal" evidence="6">
    <location>
        <begin position="468"/>
        <end position="544"/>
    </location>
</feature>
<dbReference type="PANTHER" id="PTHR24096:SF149">
    <property type="entry name" value="AMP-BINDING DOMAIN-CONTAINING PROTEIN-RELATED"/>
    <property type="match status" value="1"/>
</dbReference>
<comment type="similarity">
    <text evidence="2">Belongs to the ATP-dependent AMP-binding enzyme family.</text>
</comment>
<feature type="non-terminal residue" evidence="7">
    <location>
        <position position="1"/>
    </location>
</feature>
<dbReference type="Gene3D" id="3.30.300.30">
    <property type="match status" value="1"/>
</dbReference>
<dbReference type="STRING" id="456900.A0A195C3H8"/>
<accession>A0A195C3H8</accession>
<evidence type="ECO:0000259" key="5">
    <source>
        <dbReference type="Pfam" id="PF00501"/>
    </source>
</evidence>